<dbReference type="Proteomes" id="UP000060787">
    <property type="component" value="Chromosome"/>
</dbReference>
<dbReference type="EMBL" id="CP011129">
    <property type="protein sequence ID" value="ALN83208.1"/>
    <property type="molecule type" value="Genomic_DNA"/>
</dbReference>
<proteinExistence type="predicted"/>
<name>A0A0S2FI83_LYSAN</name>
<gene>
    <name evidence="1" type="ORF">LA76x_5106</name>
</gene>
<sequence>MPRSSPVNLPRFQRHYVAIARCGRSPAAFCDWRLRCVLAPVAP</sequence>
<dbReference type="AlphaFoldDB" id="A0A0S2FI83"/>
<evidence type="ECO:0000313" key="1">
    <source>
        <dbReference type="EMBL" id="ALN83208.1"/>
    </source>
</evidence>
<evidence type="ECO:0000313" key="2">
    <source>
        <dbReference type="Proteomes" id="UP000060787"/>
    </source>
</evidence>
<dbReference type="PATRIC" id="fig|84531.8.peg.5116"/>
<reference evidence="1 2" key="1">
    <citation type="journal article" date="2015" name="BMC Genomics">
        <title>Comparative genomics and metabolic profiling of the genus Lysobacter.</title>
        <authorList>
            <person name="de Bruijn I."/>
            <person name="Cheng X."/>
            <person name="de Jager V."/>
            <person name="Exposito R.G."/>
            <person name="Watrous J."/>
            <person name="Patel N."/>
            <person name="Postma J."/>
            <person name="Dorrestein P.C."/>
            <person name="Kobayashi D."/>
            <person name="Raaijmakers J.M."/>
        </authorList>
    </citation>
    <scope>NUCLEOTIDE SEQUENCE [LARGE SCALE GENOMIC DNA]</scope>
    <source>
        <strain evidence="1 2">76</strain>
    </source>
</reference>
<dbReference type="KEGG" id="lab:LA76x_5106"/>
<dbReference type="STRING" id="84531.LA76x_5106"/>
<organism evidence="1 2">
    <name type="scientific">Lysobacter antibioticus</name>
    <dbReference type="NCBI Taxonomy" id="84531"/>
    <lineage>
        <taxon>Bacteria</taxon>
        <taxon>Pseudomonadati</taxon>
        <taxon>Pseudomonadota</taxon>
        <taxon>Gammaproteobacteria</taxon>
        <taxon>Lysobacterales</taxon>
        <taxon>Lysobacteraceae</taxon>
        <taxon>Lysobacter</taxon>
    </lineage>
</organism>
<protein>
    <submittedName>
        <fullName evidence="1">Uncharacterized protein</fullName>
    </submittedName>
</protein>
<keyword evidence="2" id="KW-1185">Reference proteome</keyword>
<accession>A0A0S2FI83</accession>